<feature type="coiled-coil region" evidence="13">
    <location>
        <begin position="709"/>
        <end position="739"/>
    </location>
</feature>
<dbReference type="InterPro" id="IPR011011">
    <property type="entry name" value="Znf_FYVE_PHD"/>
</dbReference>
<evidence type="ECO:0000256" key="12">
    <source>
        <dbReference type="PROSITE-ProRule" id="PRU00134"/>
    </source>
</evidence>
<dbReference type="GO" id="GO:0005694">
    <property type="term" value="C:chromosome"/>
    <property type="evidence" value="ECO:0007669"/>
    <property type="project" value="UniProtKB-SubCell"/>
</dbReference>
<dbReference type="Pfam" id="PF24324">
    <property type="entry name" value="MYND_ZMYND11_ZMYD8"/>
    <property type="match status" value="1"/>
</dbReference>
<dbReference type="InterPro" id="IPR013083">
    <property type="entry name" value="Znf_RING/FYVE/PHD"/>
</dbReference>
<dbReference type="GO" id="GO:0008270">
    <property type="term" value="F:zinc ion binding"/>
    <property type="evidence" value="ECO:0007669"/>
    <property type="project" value="UniProtKB-KW"/>
</dbReference>
<dbReference type="SUPFAM" id="SSF144232">
    <property type="entry name" value="HIT/MYND zinc finger-like"/>
    <property type="match status" value="1"/>
</dbReference>
<name>A0A182JQF0_9DIPT</name>
<evidence type="ECO:0000256" key="5">
    <source>
        <dbReference type="ARBA" id="ARBA00022771"/>
    </source>
</evidence>
<sequence>MSSIAQQETPCGVISAIWNLITISPGEKIEYPKLIQQLTIVFEDQGKLYGEACNSSRSVLNSALLLSLYPALVERYIEAAFADQLIVQCVRPKQRGRHKLNPSYTLPQWQSYIMPDEQPDKYCYECHNVGDVVKCDGCLRSFHEGCIKTADEKQLELEQFISKQKRIAITAFNSRTARGRSRRLSGASLAVTEESTVSSMDFSAAQSSVELADSTVVFQQGVDDSVDVIVGEPVAEQIKHESIEQCDHIKREDNVKEEDLLTDEAQFVCMVRPPNRRLERSLNTPTIKPEDSGRDRGAGQAACDTITARYCYACRLLQDRPNQASPDIGKCELNYLLNFVVQQYKSWIPKDTFSTSKHFRDKSNKNVVLTRRTIDVCKKMLLRIPTSFACVQEKIAVEQYTSLEEFHVDILDIVHNVAIIHGESSMGYSAAMYFLADCVYDLREIRQCPDCYRHSAEKAEPDWFARPCRTRHELVFAKQTRFQYWPAKVVRVVNNWYDVRFFGGNHPRALIAANCVKPIDTELGTLGVKHKYGGFQLAMKEMLKYQSLAEGFREHFAFTSVTDQMRAVVNRTVESVLPPELRDGDGGDRFVYDECASRPKTRKRNQKTKQPSVVHQTVPLGAVSPPPNVVSTDGSDRSSRAKRRETLSLQQTPAKKSRAPYQADTETPENDFGQSGFDVELGASSSTTLARTKQKEIIRFPEKFDTFRLKQLFQQATDLEEAKQAALKLLQNKEDYFARRLEWLKDTHKQQISEIKKKQWCVVCEKEARIPCCWNTSYCTINCQERNWPAHQKQHLVAGRSDSCSLPQSGSFTAQNDRLELKVKPTIGGYI</sequence>
<dbReference type="Gene3D" id="2.30.30.140">
    <property type="match status" value="1"/>
</dbReference>
<dbReference type="GO" id="GO:0140006">
    <property type="term" value="F:histone H3 reader activity"/>
    <property type="evidence" value="ECO:0007669"/>
    <property type="project" value="UniProtKB-ARBA"/>
</dbReference>
<proteinExistence type="predicted"/>
<dbReference type="InterPro" id="IPR002893">
    <property type="entry name" value="Znf_MYND"/>
</dbReference>
<evidence type="ECO:0000256" key="1">
    <source>
        <dbReference type="ARBA" id="ARBA00004123"/>
    </source>
</evidence>
<dbReference type="InterPro" id="IPR047269">
    <property type="entry name" value="ZMY11"/>
</dbReference>
<organism evidence="17 18">
    <name type="scientific">Anopheles christyi</name>
    <dbReference type="NCBI Taxonomy" id="43041"/>
    <lineage>
        <taxon>Eukaryota</taxon>
        <taxon>Metazoa</taxon>
        <taxon>Ecdysozoa</taxon>
        <taxon>Arthropoda</taxon>
        <taxon>Hexapoda</taxon>
        <taxon>Insecta</taxon>
        <taxon>Pterygota</taxon>
        <taxon>Neoptera</taxon>
        <taxon>Endopterygota</taxon>
        <taxon>Diptera</taxon>
        <taxon>Nematocera</taxon>
        <taxon>Culicoidea</taxon>
        <taxon>Culicidae</taxon>
        <taxon>Anophelinae</taxon>
        <taxon>Anopheles</taxon>
    </lineage>
</organism>
<reference evidence="17" key="2">
    <citation type="submission" date="2020-05" db="UniProtKB">
        <authorList>
            <consortium name="EnsemblMetazoa"/>
        </authorList>
    </citation>
    <scope>IDENTIFICATION</scope>
    <source>
        <strain evidence="17">ACHKN1017</strain>
    </source>
</reference>
<dbReference type="PANTHER" id="PTHR46379">
    <property type="entry name" value="ZINC FINGER MYND DOMAIN-CONTAINING"/>
    <property type="match status" value="1"/>
</dbReference>
<evidence type="ECO:0000313" key="18">
    <source>
        <dbReference type="Proteomes" id="UP000075881"/>
    </source>
</evidence>
<evidence type="ECO:0000313" key="17">
    <source>
        <dbReference type="EnsemblMetazoa" id="ACHR000733-PA"/>
    </source>
</evidence>
<dbReference type="EnsemblMetazoa" id="ACHR000733-RA">
    <property type="protein sequence ID" value="ACHR000733-PA"/>
    <property type="gene ID" value="ACHR000733"/>
</dbReference>
<evidence type="ECO:0000256" key="4">
    <source>
        <dbReference type="ARBA" id="ARBA00022723"/>
    </source>
</evidence>
<dbReference type="Gene3D" id="1.20.920.10">
    <property type="entry name" value="Bromodomain-like"/>
    <property type="match status" value="1"/>
</dbReference>
<evidence type="ECO:0008006" key="19">
    <source>
        <dbReference type="Google" id="ProtNLM"/>
    </source>
</evidence>
<dbReference type="Gene3D" id="3.30.40.10">
    <property type="entry name" value="Zinc/RING finger domain, C3HC4 (zinc finger)"/>
    <property type="match status" value="1"/>
</dbReference>
<dbReference type="PANTHER" id="PTHR46379:SF1">
    <property type="entry name" value="ZINC FINGER MYND DOMAIN-CONTAINING PROTEIN 11"/>
    <property type="match status" value="1"/>
</dbReference>
<accession>A0A182JQF0</accession>
<keyword evidence="18" id="KW-1185">Reference proteome</keyword>
<evidence type="ECO:0000259" key="16">
    <source>
        <dbReference type="PROSITE" id="PS50865"/>
    </source>
</evidence>
<evidence type="ECO:0000256" key="10">
    <source>
        <dbReference type="ARBA" id="ARBA00023163"/>
    </source>
</evidence>
<evidence type="ECO:0000259" key="15">
    <source>
        <dbReference type="PROSITE" id="PS50812"/>
    </source>
</evidence>
<evidence type="ECO:0000256" key="13">
    <source>
        <dbReference type="SAM" id="Coils"/>
    </source>
</evidence>
<dbReference type="Proteomes" id="UP000075881">
    <property type="component" value="Unassembled WGS sequence"/>
</dbReference>
<evidence type="ECO:0000256" key="3">
    <source>
        <dbReference type="ARBA" id="ARBA00022454"/>
    </source>
</evidence>
<keyword evidence="7" id="KW-0156">Chromatin regulator</keyword>
<keyword evidence="8" id="KW-0805">Transcription regulation</keyword>
<evidence type="ECO:0000256" key="9">
    <source>
        <dbReference type="ARBA" id="ARBA00023117"/>
    </source>
</evidence>
<dbReference type="InterPro" id="IPR047268">
    <property type="entry name" value="PWWP_BS69"/>
</dbReference>
<dbReference type="STRING" id="43041.A0A182JQF0"/>
<evidence type="ECO:0000256" key="6">
    <source>
        <dbReference type="ARBA" id="ARBA00022833"/>
    </source>
</evidence>
<keyword evidence="11" id="KW-0539">Nucleus</keyword>
<feature type="region of interest" description="Disordered" evidence="14">
    <location>
        <begin position="588"/>
        <end position="674"/>
    </location>
</feature>
<dbReference type="SUPFAM" id="SSF63748">
    <property type="entry name" value="Tudor/PWWP/MBT"/>
    <property type="match status" value="1"/>
</dbReference>
<dbReference type="CDD" id="cd20159">
    <property type="entry name" value="PWWP_BS69"/>
    <property type="match status" value="1"/>
</dbReference>
<keyword evidence="5 12" id="KW-0863">Zinc-finger</keyword>
<dbReference type="FunFam" id="6.10.140.2220:FF:000002">
    <property type="entry name" value="Protein kinase C-binding protein 1 isoform C"/>
    <property type="match status" value="1"/>
</dbReference>
<keyword evidence="9" id="KW-0103">Bromodomain</keyword>
<dbReference type="InterPro" id="IPR036427">
    <property type="entry name" value="Bromodomain-like_sf"/>
</dbReference>
<dbReference type="GO" id="GO:0034243">
    <property type="term" value="P:regulation of transcription elongation by RNA polymerase II"/>
    <property type="evidence" value="ECO:0007669"/>
    <property type="project" value="InterPro"/>
</dbReference>
<feature type="domain" description="MYND-type" evidence="16">
    <location>
        <begin position="761"/>
        <end position="795"/>
    </location>
</feature>
<evidence type="ECO:0000256" key="11">
    <source>
        <dbReference type="ARBA" id="ARBA00023242"/>
    </source>
</evidence>
<dbReference type="SUPFAM" id="SSF57903">
    <property type="entry name" value="FYVE/PHD zinc finger"/>
    <property type="match status" value="1"/>
</dbReference>
<dbReference type="PROSITE" id="PS50812">
    <property type="entry name" value="PWWP"/>
    <property type="match status" value="1"/>
</dbReference>
<dbReference type="AlphaFoldDB" id="A0A182JQF0"/>
<dbReference type="SUPFAM" id="SSF47370">
    <property type="entry name" value="Bromodomain"/>
    <property type="match status" value="1"/>
</dbReference>
<dbReference type="PROSITE" id="PS50865">
    <property type="entry name" value="ZF_MYND_2"/>
    <property type="match status" value="1"/>
</dbReference>
<feature type="compositionally biased region" description="Basic and acidic residues" evidence="14">
    <location>
        <begin position="588"/>
        <end position="597"/>
    </location>
</feature>
<keyword evidence="3" id="KW-0158">Chromosome</keyword>
<keyword evidence="10" id="KW-0804">Transcription</keyword>
<feature type="domain" description="PWWP" evidence="15">
    <location>
        <begin position="471"/>
        <end position="522"/>
    </location>
</feature>
<dbReference type="GO" id="GO:0003714">
    <property type="term" value="F:transcription corepressor activity"/>
    <property type="evidence" value="ECO:0007669"/>
    <property type="project" value="InterPro"/>
</dbReference>
<protein>
    <recommendedName>
        <fullName evidence="19">PWWP domain-containing protein</fullName>
    </recommendedName>
</protein>
<dbReference type="GO" id="GO:0005634">
    <property type="term" value="C:nucleus"/>
    <property type="evidence" value="ECO:0007669"/>
    <property type="project" value="UniProtKB-SubCell"/>
</dbReference>
<evidence type="ECO:0000256" key="8">
    <source>
        <dbReference type="ARBA" id="ARBA00023015"/>
    </source>
</evidence>
<evidence type="ECO:0000256" key="14">
    <source>
        <dbReference type="SAM" id="MobiDB-lite"/>
    </source>
</evidence>
<evidence type="ECO:0000256" key="2">
    <source>
        <dbReference type="ARBA" id="ARBA00004286"/>
    </source>
</evidence>
<keyword evidence="13" id="KW-0175">Coiled coil</keyword>
<keyword evidence="6" id="KW-0862">Zinc</keyword>
<dbReference type="InterPro" id="IPR000313">
    <property type="entry name" value="PWWP_dom"/>
</dbReference>
<comment type="subcellular location">
    <subcellularLocation>
        <location evidence="2">Chromosome</location>
    </subcellularLocation>
    <subcellularLocation>
        <location evidence="1">Nucleus</location>
    </subcellularLocation>
</comment>
<dbReference type="GO" id="GO:0009966">
    <property type="term" value="P:regulation of signal transduction"/>
    <property type="evidence" value="ECO:0007669"/>
    <property type="project" value="TreeGrafter"/>
</dbReference>
<dbReference type="VEuPathDB" id="VectorBase:ACHR000733"/>
<dbReference type="InterPro" id="IPR057053">
    <property type="entry name" value="MYND_ZMYND11_ZMYD8"/>
</dbReference>
<reference evidence="18" key="1">
    <citation type="submission" date="2013-03" db="EMBL/GenBank/DDBJ databases">
        <title>The Genome Sequence of Anopheles christyi ACHKN1017.</title>
        <authorList>
            <consortium name="The Broad Institute Genomics Platform"/>
            <person name="Neafsey D.E."/>
            <person name="Besansky N."/>
            <person name="Walker B."/>
            <person name="Young S.K."/>
            <person name="Zeng Q."/>
            <person name="Gargeya S."/>
            <person name="Fitzgerald M."/>
            <person name="Haas B."/>
            <person name="Abouelleil A."/>
            <person name="Allen A.W."/>
            <person name="Alvarado L."/>
            <person name="Arachchi H.M."/>
            <person name="Berlin A.M."/>
            <person name="Chapman S.B."/>
            <person name="Gainer-Dewar J."/>
            <person name="Goldberg J."/>
            <person name="Griggs A."/>
            <person name="Gujja S."/>
            <person name="Hansen M."/>
            <person name="Howarth C."/>
            <person name="Imamovic A."/>
            <person name="Ireland A."/>
            <person name="Larimer J."/>
            <person name="McCowan C."/>
            <person name="Murphy C."/>
            <person name="Pearson M."/>
            <person name="Poon T.W."/>
            <person name="Priest M."/>
            <person name="Roberts A."/>
            <person name="Saif S."/>
            <person name="Shea T."/>
            <person name="Sisk P."/>
            <person name="Sykes S."/>
            <person name="Wortman J."/>
            <person name="Nusbaum C."/>
            <person name="Birren B."/>
        </authorList>
    </citation>
    <scope>NUCLEOTIDE SEQUENCE [LARGE SCALE GENOMIC DNA]</scope>
    <source>
        <strain evidence="18">ACHKN1017</strain>
    </source>
</reference>
<evidence type="ECO:0000256" key="7">
    <source>
        <dbReference type="ARBA" id="ARBA00022853"/>
    </source>
</evidence>
<keyword evidence="4" id="KW-0479">Metal-binding</keyword>